<name>A0A1I3D234_9RHOB</name>
<dbReference type="PANTHER" id="PTHR39335:SF1">
    <property type="entry name" value="BLL4220 PROTEIN"/>
    <property type="match status" value="1"/>
</dbReference>
<proteinExistence type="predicted"/>
<dbReference type="InterPro" id="IPR014558">
    <property type="entry name" value="UCP029720"/>
</dbReference>
<dbReference type="PIRSF" id="PIRSF029720">
    <property type="entry name" value="UCP029720"/>
    <property type="match status" value="1"/>
</dbReference>
<evidence type="ECO:0000313" key="3">
    <source>
        <dbReference type="Proteomes" id="UP000183635"/>
    </source>
</evidence>
<gene>
    <name evidence="2" type="ORF">SAMN04488021_13518</name>
</gene>
<accession>A0A1I3D234</accession>
<dbReference type="PANTHER" id="PTHR39335">
    <property type="entry name" value="BLL4220 PROTEIN"/>
    <property type="match status" value="1"/>
</dbReference>
<evidence type="ECO:0000313" key="2">
    <source>
        <dbReference type="EMBL" id="SFH80589.1"/>
    </source>
</evidence>
<keyword evidence="3" id="KW-1185">Reference proteome</keyword>
<dbReference type="OrthoDB" id="9800666at2"/>
<sequence>MKRISGWLAAGLILLPFGAAQAQGVATGDKGMTLYSFDKDAGGKPACYDDCAAKWPPYMMREGETKPEGWGTVERTDGSMQWTLGGKPAYYFAGDKKAGDKAGDGLGGVWHALGE</sequence>
<organism evidence="2 3">
    <name type="scientific">Paracoccus aminovorans</name>
    <dbReference type="NCBI Taxonomy" id="34004"/>
    <lineage>
        <taxon>Bacteria</taxon>
        <taxon>Pseudomonadati</taxon>
        <taxon>Pseudomonadota</taxon>
        <taxon>Alphaproteobacteria</taxon>
        <taxon>Rhodobacterales</taxon>
        <taxon>Paracoccaceae</taxon>
        <taxon>Paracoccus</taxon>
    </lineage>
</organism>
<evidence type="ECO:0000256" key="1">
    <source>
        <dbReference type="SAM" id="SignalP"/>
    </source>
</evidence>
<dbReference type="AlphaFoldDB" id="A0A1I3D234"/>
<dbReference type="EMBL" id="FOPU01000035">
    <property type="protein sequence ID" value="SFH80589.1"/>
    <property type="molecule type" value="Genomic_DNA"/>
</dbReference>
<dbReference type="GO" id="GO:0043448">
    <property type="term" value="P:alkane catabolic process"/>
    <property type="evidence" value="ECO:0007669"/>
    <property type="project" value="TreeGrafter"/>
</dbReference>
<protein>
    <submittedName>
        <fullName evidence="2">Predicted lipoprotein with conserved Yx(FWY)xxD motif</fullName>
    </submittedName>
</protein>
<feature type="signal peptide" evidence="1">
    <location>
        <begin position="1"/>
        <end position="22"/>
    </location>
</feature>
<keyword evidence="2" id="KW-0449">Lipoprotein</keyword>
<dbReference type="InterPro" id="IPR005297">
    <property type="entry name" value="Lipoprotein_repeat"/>
</dbReference>
<reference evidence="2 3" key="1">
    <citation type="submission" date="2016-10" db="EMBL/GenBank/DDBJ databases">
        <authorList>
            <person name="de Groot N.N."/>
        </authorList>
    </citation>
    <scope>NUCLEOTIDE SEQUENCE [LARGE SCALE GENOMIC DNA]</scope>
    <source>
        <strain evidence="2 3">DSM 8537</strain>
    </source>
</reference>
<feature type="chain" id="PRO_5010344036" evidence="1">
    <location>
        <begin position="23"/>
        <end position="115"/>
    </location>
</feature>
<keyword evidence="1" id="KW-0732">Signal</keyword>
<dbReference type="Pfam" id="PF03640">
    <property type="entry name" value="Lipoprotein_15"/>
    <property type="match status" value="2"/>
</dbReference>
<dbReference type="Proteomes" id="UP000183635">
    <property type="component" value="Unassembled WGS sequence"/>
</dbReference>
<dbReference type="RefSeq" id="WP_074969734.1">
    <property type="nucleotide sequence ID" value="NZ_CBCRYP010000018.1"/>
</dbReference>